<reference evidence="1 2" key="1">
    <citation type="submission" date="2020-02" db="EMBL/GenBank/DDBJ databases">
        <title>Complete genome sequence of the novel Campylobacter species Candidatus Campylobacter infans.</title>
        <authorList>
            <person name="Duim B."/>
            <person name="Zomer A."/>
            <person name="van der Graaf L."/>
            <person name="Wagenaar J."/>
        </authorList>
    </citation>
    <scope>NUCLEOTIDE SEQUENCE [LARGE SCALE GENOMIC DNA]</scope>
    <source>
        <strain evidence="1 2">19S00001</strain>
    </source>
</reference>
<dbReference type="KEGG" id="cinf:CINF_0330"/>
<dbReference type="GO" id="GO:0000160">
    <property type="term" value="P:phosphorelay signal transduction system"/>
    <property type="evidence" value="ECO:0007669"/>
    <property type="project" value="InterPro"/>
</dbReference>
<accession>A0A7H9CKU0</accession>
<organism evidence="1 2">
    <name type="scientific">Candidatus Campylobacter infans</name>
    <dbReference type="NCBI Taxonomy" id="2561898"/>
    <lineage>
        <taxon>Bacteria</taxon>
        <taxon>Pseudomonadati</taxon>
        <taxon>Campylobacterota</taxon>
        <taxon>Epsilonproteobacteria</taxon>
        <taxon>Campylobacterales</taxon>
        <taxon>Campylobacteraceae</taxon>
        <taxon>Campylobacter</taxon>
    </lineage>
</organism>
<evidence type="ECO:0008006" key="3">
    <source>
        <dbReference type="Google" id="ProtNLM"/>
    </source>
</evidence>
<proteinExistence type="predicted"/>
<dbReference type="InterPro" id="IPR036641">
    <property type="entry name" value="HPT_dom_sf"/>
</dbReference>
<protein>
    <recommendedName>
        <fullName evidence="3">HPt domain-containing protein</fullName>
    </recommendedName>
</protein>
<keyword evidence="2" id="KW-1185">Reference proteome</keyword>
<dbReference type="RefSeq" id="WP_178697085.1">
    <property type="nucleotide sequence ID" value="NZ_CP049075.1"/>
</dbReference>
<evidence type="ECO:0000313" key="2">
    <source>
        <dbReference type="Proteomes" id="UP000509414"/>
    </source>
</evidence>
<dbReference type="AlphaFoldDB" id="A0A7H9CKU0"/>
<dbReference type="SUPFAM" id="SSF47226">
    <property type="entry name" value="Histidine-containing phosphotransfer domain, HPT domain"/>
    <property type="match status" value="1"/>
</dbReference>
<dbReference type="Gene3D" id="1.20.120.160">
    <property type="entry name" value="HPT domain"/>
    <property type="match status" value="1"/>
</dbReference>
<dbReference type="EMBL" id="CP049075">
    <property type="protein sequence ID" value="QLI04874.1"/>
    <property type="molecule type" value="Genomic_DNA"/>
</dbReference>
<gene>
    <name evidence="1" type="ORF">CINF_0330</name>
</gene>
<name>A0A7H9CKU0_9BACT</name>
<evidence type="ECO:0000313" key="1">
    <source>
        <dbReference type="EMBL" id="QLI04874.1"/>
    </source>
</evidence>
<sequence>MGILEQLEIDYDLDIINEFMTHFNVMTTALEPLIIGLNNEQNFPMNLQELFRIFSNVHSAAKFLKLDDVERVTRLCMSIIGDTMEEHGDHNIASTELIDWLLLIADQLNGYQKDLEYDNEAFRPLNPQIIKIPQHLVIDATTK</sequence>
<dbReference type="Proteomes" id="UP000509414">
    <property type="component" value="Chromosome"/>
</dbReference>